<keyword evidence="2" id="KW-1185">Reference proteome</keyword>
<dbReference type="Proteomes" id="UP000186817">
    <property type="component" value="Unassembled WGS sequence"/>
</dbReference>
<dbReference type="EMBL" id="LSRX01000149">
    <property type="protein sequence ID" value="OLQ06956.1"/>
    <property type="molecule type" value="Genomic_DNA"/>
</dbReference>
<evidence type="ECO:0000313" key="1">
    <source>
        <dbReference type="EMBL" id="OLQ06956.1"/>
    </source>
</evidence>
<proteinExistence type="predicted"/>
<gene>
    <name evidence="1" type="ORF">AK812_SmicGene9731</name>
</gene>
<reference evidence="1 2" key="1">
    <citation type="submission" date="2016-02" db="EMBL/GenBank/DDBJ databases">
        <title>Genome analysis of coral dinoflagellate symbionts highlights evolutionary adaptations to a symbiotic lifestyle.</title>
        <authorList>
            <person name="Aranda M."/>
            <person name="Li Y."/>
            <person name="Liew Y.J."/>
            <person name="Baumgarten S."/>
            <person name="Simakov O."/>
            <person name="Wilson M."/>
            <person name="Piel J."/>
            <person name="Ashoor H."/>
            <person name="Bougouffa S."/>
            <person name="Bajic V.B."/>
            <person name="Ryu T."/>
            <person name="Ravasi T."/>
            <person name="Bayer T."/>
            <person name="Micklem G."/>
            <person name="Kim H."/>
            <person name="Bhak J."/>
            <person name="Lajeunesse T.C."/>
            <person name="Voolstra C.R."/>
        </authorList>
    </citation>
    <scope>NUCLEOTIDE SEQUENCE [LARGE SCALE GENOMIC DNA]</scope>
    <source>
        <strain evidence="1 2">CCMP2467</strain>
    </source>
</reference>
<dbReference type="OrthoDB" id="449091at2759"/>
<dbReference type="AlphaFoldDB" id="A0A1Q9EHP7"/>
<protein>
    <submittedName>
        <fullName evidence="1">Uncharacterized protein</fullName>
    </submittedName>
</protein>
<sequence length="426" mass="45689">MGVSAYRRIGVPAYRRIGVSAYFLPGSAYRHIGVFASWMGASENQGSAYRRICLLDRRIGVFAPGSAYRPIFPPAPDRRIGVSAYVPPPGHAPAYRRIGARLGWLRCLAEVEHCNATLPIFFLSTALTVVDVSSRPAPVTIRKIKKPAPARSTRPFAEPLFAWLSVQDGHHDDVDAPGYFYSRSGRKRRDRLANKLYFVSRYAPRAASVIDASGANFVGDRWDLPGECASANLLLIGSPSENAWTSLDLVFSQSEEVAKKGASHSEAFRRSFILDGTSYSANGTGLLAVGPLPSRKLALLVHGTDEKGADFLVLGSSAAWKGEGGILAAGYLTPLWQISSSGWAEPEHPFEGGGGLGSTPAAHCSVEMEAITKSDMDLEGNFWPRSGGSVQRVAAAVAAVPLLTEFLWLCSAISEITAGFLTGVFA</sequence>
<accession>A0A1Q9EHP7</accession>
<organism evidence="1 2">
    <name type="scientific">Symbiodinium microadriaticum</name>
    <name type="common">Dinoflagellate</name>
    <name type="synonym">Zooxanthella microadriatica</name>
    <dbReference type="NCBI Taxonomy" id="2951"/>
    <lineage>
        <taxon>Eukaryota</taxon>
        <taxon>Sar</taxon>
        <taxon>Alveolata</taxon>
        <taxon>Dinophyceae</taxon>
        <taxon>Suessiales</taxon>
        <taxon>Symbiodiniaceae</taxon>
        <taxon>Symbiodinium</taxon>
    </lineage>
</organism>
<evidence type="ECO:0000313" key="2">
    <source>
        <dbReference type="Proteomes" id="UP000186817"/>
    </source>
</evidence>
<name>A0A1Q9EHP7_SYMMI</name>
<comment type="caution">
    <text evidence="1">The sequence shown here is derived from an EMBL/GenBank/DDBJ whole genome shotgun (WGS) entry which is preliminary data.</text>
</comment>